<comment type="caution">
    <text evidence="1">The sequence shown here is derived from an EMBL/GenBank/DDBJ whole genome shotgun (WGS) entry which is preliminary data.</text>
</comment>
<accession>A0AAV1HR03</accession>
<dbReference type="Proteomes" id="UP001314263">
    <property type="component" value="Unassembled WGS sequence"/>
</dbReference>
<dbReference type="AlphaFoldDB" id="A0AAV1HR03"/>
<name>A0AAV1HR03_9CHLO</name>
<dbReference type="EMBL" id="CAUYUE010000001">
    <property type="protein sequence ID" value="CAK0735917.1"/>
    <property type="molecule type" value="Genomic_DNA"/>
</dbReference>
<dbReference type="GO" id="GO:0009116">
    <property type="term" value="P:nucleoside metabolic process"/>
    <property type="evidence" value="ECO:0007669"/>
    <property type="project" value="InterPro"/>
</dbReference>
<dbReference type="InterPro" id="IPR035994">
    <property type="entry name" value="Nucleoside_phosphorylase_sf"/>
</dbReference>
<sequence length="337" mass="35322">MGQSVVVITSGIDSVAAALCTQEVLQCASQIRSFIYVGTSGFSSQVGGVLNAPGSCAAANPPTRLARLGDIAVTPYAVNWNCKLADWTDQCTGAPDLCTYPAEGAGPKDQSLYGECIFSAHTQADLQLADELLQATASSAFTSSVKTLAAGFNRTILPYETAYFAAMSNGTGNTYDLPAWEGPGIWNYTEAVEADSQFFYSGVPWDMVARNYTAQTLMLANSSGGAMTQYDVITVAAMEGVGVAAAMQQQQAISGTSGVPYVFVRANSDYTYGPVKRAADGRAWVPAKSAVPANNTLGYKFAIATSSTAVLTMLQRRCLASASAGALDLCRFSPLQV</sequence>
<proteinExistence type="predicted"/>
<evidence type="ECO:0000313" key="2">
    <source>
        <dbReference type="Proteomes" id="UP001314263"/>
    </source>
</evidence>
<keyword evidence="2" id="KW-1185">Reference proteome</keyword>
<reference evidence="1 2" key="1">
    <citation type="submission" date="2023-10" db="EMBL/GenBank/DDBJ databases">
        <authorList>
            <person name="Maclean D."/>
            <person name="Macfadyen A."/>
        </authorList>
    </citation>
    <scope>NUCLEOTIDE SEQUENCE [LARGE SCALE GENOMIC DNA]</scope>
</reference>
<evidence type="ECO:0000313" key="1">
    <source>
        <dbReference type="EMBL" id="CAK0735917.1"/>
    </source>
</evidence>
<protein>
    <submittedName>
        <fullName evidence="1">Uncharacterized protein</fullName>
    </submittedName>
</protein>
<gene>
    <name evidence="1" type="ORF">CVIRNUC_000661</name>
</gene>
<dbReference type="Gene3D" id="3.40.50.1580">
    <property type="entry name" value="Nucleoside phosphorylase domain"/>
    <property type="match status" value="1"/>
</dbReference>
<organism evidence="1 2">
    <name type="scientific">Coccomyxa viridis</name>
    <dbReference type="NCBI Taxonomy" id="1274662"/>
    <lineage>
        <taxon>Eukaryota</taxon>
        <taxon>Viridiplantae</taxon>
        <taxon>Chlorophyta</taxon>
        <taxon>core chlorophytes</taxon>
        <taxon>Trebouxiophyceae</taxon>
        <taxon>Trebouxiophyceae incertae sedis</taxon>
        <taxon>Coccomyxaceae</taxon>
        <taxon>Coccomyxa</taxon>
    </lineage>
</organism>
<dbReference type="GO" id="GO:0003824">
    <property type="term" value="F:catalytic activity"/>
    <property type="evidence" value="ECO:0007669"/>
    <property type="project" value="InterPro"/>
</dbReference>